<reference evidence="2 3" key="1">
    <citation type="submission" date="2020-10" db="EMBL/GenBank/DDBJ databases">
        <title>The Coptis chinensis genome and diversification of protoberbering-type alkaloids.</title>
        <authorList>
            <person name="Wang B."/>
            <person name="Shu S."/>
            <person name="Song C."/>
            <person name="Liu Y."/>
        </authorList>
    </citation>
    <scope>NUCLEOTIDE SEQUENCE [LARGE SCALE GENOMIC DNA]</scope>
    <source>
        <strain evidence="2">HL-2020</strain>
        <tissue evidence="2">Leaf</tissue>
    </source>
</reference>
<evidence type="ECO:0000313" key="3">
    <source>
        <dbReference type="Proteomes" id="UP000631114"/>
    </source>
</evidence>
<evidence type="ECO:0008006" key="4">
    <source>
        <dbReference type="Google" id="ProtNLM"/>
    </source>
</evidence>
<proteinExistence type="predicted"/>
<evidence type="ECO:0000313" key="2">
    <source>
        <dbReference type="EMBL" id="KAF9616548.1"/>
    </source>
</evidence>
<organism evidence="2 3">
    <name type="scientific">Coptis chinensis</name>
    <dbReference type="NCBI Taxonomy" id="261450"/>
    <lineage>
        <taxon>Eukaryota</taxon>
        <taxon>Viridiplantae</taxon>
        <taxon>Streptophyta</taxon>
        <taxon>Embryophyta</taxon>
        <taxon>Tracheophyta</taxon>
        <taxon>Spermatophyta</taxon>
        <taxon>Magnoliopsida</taxon>
        <taxon>Ranunculales</taxon>
        <taxon>Ranunculaceae</taxon>
        <taxon>Coptidoideae</taxon>
        <taxon>Coptis</taxon>
    </lineage>
</organism>
<comment type="caution">
    <text evidence="2">The sequence shown here is derived from an EMBL/GenBank/DDBJ whole genome shotgun (WGS) entry which is preliminary data.</text>
</comment>
<name>A0A835IHB0_9MAGN</name>
<dbReference type="Proteomes" id="UP000631114">
    <property type="component" value="Unassembled WGS sequence"/>
</dbReference>
<protein>
    <recommendedName>
        <fullName evidence="4">DUF4283 domain-containing protein</fullName>
    </recommendedName>
</protein>
<feature type="region of interest" description="Disordered" evidence="1">
    <location>
        <begin position="613"/>
        <end position="638"/>
    </location>
</feature>
<dbReference type="EMBL" id="JADFTS010000003">
    <property type="protein sequence ID" value="KAF9616548.1"/>
    <property type="molecule type" value="Genomic_DNA"/>
</dbReference>
<sequence>MGTATVTCDATTPGKDRNRWITGFWKSIKESNGSDLVIVSFQNEIIDFVGPQHFQIQNEIVDHVVLDYNWVFTNREGIDCIGSLIKVLHRTNGRARDITKIVDCRFWFNNLINKAILFVSIRLADKMNILPCLSWVPFLCTQVHELFTPQITCDRDLPGWEEVDYRILGIIGGGLSIFCRELLVHVGTSEYGKYEEDRIIFKPSFVNVGDLLQESTMFSSSFRNGRRRSFSVVEGKSFEFEWWNNSSGAEEVSLIERGINGVFKWSVSLGAAKWLGSFLCQSSLGSIKSGPPLNFWDGYTKMICSIRSNIRGDYINMLLISRGRDSRPKTLCFPAGSDTEGWAEVGSKLLKLLDSSQTLLTRANTTGGISRFQNVPANSQRNVAGGSTESTVRSTSSPTIQVRSRGTVLNASWWSSTVICTASTSVPDWRWVKQNICVVFGQTDLRPMDGGGALVFFNTEHNANKLVSMPPLKFWEGEILFKRWNPEVGALSSALFGSKEVCLNFTGVPVHLKTPAIVELLVKECGTLVHIDELSLDCRKSKIGAKASVMDWGKIPRIINIEERGYVFPVWVEVELHGGGGGVMPPVEQGGDSLTGPVEVAGSRAHVAHLHSYQRSTQSNNEPTNGHTLSDPSRLPGFQIELEGSPLDSNFEMYIERDESFDGPQERSTLVVPNEAHLVEVPSIHTLVGGNEESTPAIVEELCEIEMDPIGFQKKRPTQQNPVHTQVGELIIRIQEVEILVEMLKWDISLGPLGL</sequence>
<keyword evidence="3" id="KW-1185">Reference proteome</keyword>
<feature type="compositionally biased region" description="Polar residues" evidence="1">
    <location>
        <begin position="613"/>
        <end position="631"/>
    </location>
</feature>
<evidence type="ECO:0000256" key="1">
    <source>
        <dbReference type="SAM" id="MobiDB-lite"/>
    </source>
</evidence>
<accession>A0A835IHB0</accession>
<dbReference type="AlphaFoldDB" id="A0A835IHB0"/>
<dbReference type="OrthoDB" id="2002328at2759"/>
<gene>
    <name evidence="2" type="ORF">IFM89_030009</name>
</gene>